<dbReference type="RefSeq" id="WP_164320337.1">
    <property type="nucleotide sequence ID" value="NZ_JAAGLU010000032.1"/>
</dbReference>
<sequence length="467" mass="50517">MTLAELIAQARTALDTAITARQQEQDALMALRSDDNLTEDAVTARVATRDTADAEVTRRQAALDQLEAEQVREDEVTALQARTVPAANRAPAYDRVHRVGAEERTYRPDQDRRGAAFEGDVAAAFMGDYEARDRLGRHMAEERVERGDQIDPRTGQRAAGTGAFAGLVVPQYLTDLYAPAAAARRPFADSCRPHDLPAQGMTVNISRITTATNVDLQASENIAVAETDIDDTLLPVTVQTNAGQQTLSRQAIERGAGVEPVVLDDLFRRYSTKLDSTLLNQATNGLTNVATSVAYTDASPTVAELYPKVIEGLSGVEGALLDMATGDNIAVMHSRRWYWMQNAMASTWPVITQPGIVAQTLGANYATTYGSGVRGVLPNGTPVIVDNNIATTLGGGTEDEIYLVDRQECHLWEDANAPMYIRAEQTKVASLGVLMVVYGYFAYTHARYAHARKIAGTGLIAPTFTGV</sequence>
<gene>
    <name evidence="1" type="ORF">G3I71_32755</name>
</gene>
<proteinExistence type="predicted"/>
<comment type="caution">
    <text evidence="1">The sequence shown here is derived from an EMBL/GenBank/DDBJ whole genome shotgun (WGS) entry which is preliminary data.</text>
</comment>
<reference evidence="1" key="1">
    <citation type="submission" date="2020-01" db="EMBL/GenBank/DDBJ databases">
        <title>Insect and environment-associated Actinomycetes.</title>
        <authorList>
            <person name="Currrie C."/>
            <person name="Chevrette M."/>
            <person name="Carlson C."/>
            <person name="Stubbendieck R."/>
            <person name="Wendt-Pienkowski E."/>
        </authorList>
    </citation>
    <scope>NUCLEOTIDE SEQUENCE</scope>
    <source>
        <strain evidence="1">SID12501</strain>
    </source>
</reference>
<name>A0A6B3C1E4_9ACTN</name>
<accession>A0A6B3C1E4</accession>
<evidence type="ECO:0000313" key="1">
    <source>
        <dbReference type="EMBL" id="NEC90468.1"/>
    </source>
</evidence>
<dbReference type="AlphaFoldDB" id="A0A6B3C1E4"/>
<protein>
    <recommendedName>
        <fullName evidence="2">Phage major capsid protein</fullName>
    </recommendedName>
</protein>
<dbReference type="EMBL" id="JAAGLU010000032">
    <property type="protein sequence ID" value="NEC90468.1"/>
    <property type="molecule type" value="Genomic_DNA"/>
</dbReference>
<evidence type="ECO:0008006" key="2">
    <source>
        <dbReference type="Google" id="ProtNLM"/>
    </source>
</evidence>
<organism evidence="1">
    <name type="scientific">Streptomyces sp. SID12501</name>
    <dbReference type="NCBI Taxonomy" id="2706042"/>
    <lineage>
        <taxon>Bacteria</taxon>
        <taxon>Bacillati</taxon>
        <taxon>Actinomycetota</taxon>
        <taxon>Actinomycetes</taxon>
        <taxon>Kitasatosporales</taxon>
        <taxon>Streptomycetaceae</taxon>
        <taxon>Streptomyces</taxon>
    </lineage>
</organism>
<dbReference type="SUPFAM" id="SSF56563">
    <property type="entry name" value="Major capsid protein gp5"/>
    <property type="match status" value="1"/>
</dbReference>